<dbReference type="Proteomes" id="UP001396334">
    <property type="component" value="Unassembled WGS sequence"/>
</dbReference>
<comment type="caution">
    <text evidence="1">The sequence shown here is derived from an EMBL/GenBank/DDBJ whole genome shotgun (WGS) entry which is preliminary data.</text>
</comment>
<reference evidence="1 2" key="1">
    <citation type="journal article" date="2024" name="G3 (Bethesda)">
        <title>Genome assembly of Hibiscus sabdariffa L. provides insights into metabolisms of medicinal natural products.</title>
        <authorList>
            <person name="Kim T."/>
        </authorList>
    </citation>
    <scope>NUCLEOTIDE SEQUENCE [LARGE SCALE GENOMIC DNA]</scope>
    <source>
        <strain evidence="1">TK-2024</strain>
        <tissue evidence="1">Old leaves</tissue>
    </source>
</reference>
<evidence type="ECO:0000313" key="1">
    <source>
        <dbReference type="EMBL" id="KAK8974158.1"/>
    </source>
</evidence>
<evidence type="ECO:0000313" key="2">
    <source>
        <dbReference type="Proteomes" id="UP001396334"/>
    </source>
</evidence>
<proteinExistence type="predicted"/>
<sequence length="123" mass="13512">MNKAQLVKMLCNVMKYHMAYKCGPTIKEWPMLLVHCPQKKRKVMQILSREGLDLPNPTTLPLTDDSGQPYHTCDGTVHAGGGGDACSVHSSVPCGTEIDGHDPLECKQVVRTVESKGKISDMF</sequence>
<keyword evidence="2" id="KW-1185">Reference proteome</keyword>
<accession>A0ABR2NDA9</accession>
<protein>
    <submittedName>
        <fullName evidence="1">Uncharacterized protein</fullName>
    </submittedName>
</protein>
<name>A0ABR2NDA9_9ROSI</name>
<organism evidence="1 2">
    <name type="scientific">Hibiscus sabdariffa</name>
    <name type="common">roselle</name>
    <dbReference type="NCBI Taxonomy" id="183260"/>
    <lineage>
        <taxon>Eukaryota</taxon>
        <taxon>Viridiplantae</taxon>
        <taxon>Streptophyta</taxon>
        <taxon>Embryophyta</taxon>
        <taxon>Tracheophyta</taxon>
        <taxon>Spermatophyta</taxon>
        <taxon>Magnoliopsida</taxon>
        <taxon>eudicotyledons</taxon>
        <taxon>Gunneridae</taxon>
        <taxon>Pentapetalae</taxon>
        <taxon>rosids</taxon>
        <taxon>malvids</taxon>
        <taxon>Malvales</taxon>
        <taxon>Malvaceae</taxon>
        <taxon>Malvoideae</taxon>
        <taxon>Hibiscus</taxon>
    </lineage>
</organism>
<dbReference type="EMBL" id="JBBPBN010000172">
    <property type="protein sequence ID" value="KAK8974158.1"/>
    <property type="molecule type" value="Genomic_DNA"/>
</dbReference>
<gene>
    <name evidence="1" type="ORF">V6N11_064644</name>
</gene>